<feature type="transmembrane region" description="Helical" evidence="12">
    <location>
        <begin position="111"/>
        <end position="130"/>
    </location>
</feature>
<dbReference type="GO" id="GO:0046872">
    <property type="term" value="F:metal ion binding"/>
    <property type="evidence" value="ECO:0007669"/>
    <property type="project" value="UniProtKB-KW"/>
</dbReference>
<gene>
    <name evidence="14" type="ORF">D1B32_12505</name>
</gene>
<dbReference type="PANTHER" id="PTHR39188">
    <property type="entry name" value="MEMBRANE-ASSOCIATED ZINC METALLOPROTEASE M50B"/>
    <property type="match status" value="1"/>
</dbReference>
<dbReference type="OrthoDB" id="2080990at2"/>
<keyword evidence="5 12" id="KW-0812">Transmembrane</keyword>
<dbReference type="RefSeq" id="WP_118889599.1">
    <property type="nucleotide sequence ID" value="NZ_JAMAWL010000001.1"/>
</dbReference>
<evidence type="ECO:0000256" key="11">
    <source>
        <dbReference type="ARBA" id="ARBA00023136"/>
    </source>
</evidence>
<sequence length="149" mass="17143">MSLYLFVCLVLIIAPICTFIHELGHACGAKLVKADRIKINLGIGKRQWTSAMNNLELTWRSVYFIGGVTKTERERPYNNSEIIWITFFGPMFNGVAATVIYIILEVNTNGLLQLFFWFNVWMAVVNLIPFKFKGKQTDGFTIFRLISRK</sequence>
<keyword evidence="7" id="KW-0378">Hydrolase</keyword>
<evidence type="ECO:0000256" key="12">
    <source>
        <dbReference type="SAM" id="Phobius"/>
    </source>
</evidence>
<comment type="cofactor">
    <cofactor evidence="1">
        <name>Zn(2+)</name>
        <dbReference type="ChEBI" id="CHEBI:29105"/>
    </cofactor>
</comment>
<evidence type="ECO:0000259" key="13">
    <source>
        <dbReference type="Pfam" id="PF02163"/>
    </source>
</evidence>
<dbReference type="InterPro" id="IPR008915">
    <property type="entry name" value="Peptidase_M50"/>
</dbReference>
<comment type="subcellular location">
    <subcellularLocation>
        <location evidence="2">Membrane</location>
        <topology evidence="2">Multi-pass membrane protein</topology>
    </subcellularLocation>
</comment>
<dbReference type="AlphaFoldDB" id="A0A417YFR2"/>
<dbReference type="Pfam" id="PF02163">
    <property type="entry name" value="Peptidase_M50"/>
    <property type="match status" value="1"/>
</dbReference>
<evidence type="ECO:0000313" key="15">
    <source>
        <dbReference type="Proteomes" id="UP000285456"/>
    </source>
</evidence>
<accession>A0A417YFR2</accession>
<feature type="transmembrane region" description="Helical" evidence="12">
    <location>
        <begin position="82"/>
        <end position="104"/>
    </location>
</feature>
<evidence type="ECO:0000256" key="1">
    <source>
        <dbReference type="ARBA" id="ARBA00001947"/>
    </source>
</evidence>
<proteinExistence type="inferred from homology"/>
<protein>
    <recommendedName>
        <fullName evidence="13">Peptidase M50 domain-containing protein</fullName>
    </recommendedName>
</protein>
<evidence type="ECO:0000256" key="2">
    <source>
        <dbReference type="ARBA" id="ARBA00004141"/>
    </source>
</evidence>
<dbReference type="PANTHER" id="PTHR39188:SF3">
    <property type="entry name" value="STAGE IV SPORULATION PROTEIN FB"/>
    <property type="match status" value="1"/>
</dbReference>
<evidence type="ECO:0000313" key="14">
    <source>
        <dbReference type="EMBL" id="RHW31537.1"/>
    </source>
</evidence>
<evidence type="ECO:0000256" key="6">
    <source>
        <dbReference type="ARBA" id="ARBA00022723"/>
    </source>
</evidence>
<dbReference type="EMBL" id="QWEH01000008">
    <property type="protein sequence ID" value="RHW31537.1"/>
    <property type="molecule type" value="Genomic_DNA"/>
</dbReference>
<evidence type="ECO:0000256" key="4">
    <source>
        <dbReference type="ARBA" id="ARBA00022670"/>
    </source>
</evidence>
<feature type="domain" description="Peptidase M50" evidence="13">
    <location>
        <begin position="15"/>
        <end position="104"/>
    </location>
</feature>
<comment type="caution">
    <text evidence="14">The sequence shown here is derived from an EMBL/GenBank/DDBJ whole genome shotgun (WGS) entry which is preliminary data.</text>
</comment>
<keyword evidence="15" id="KW-1185">Reference proteome</keyword>
<evidence type="ECO:0000256" key="7">
    <source>
        <dbReference type="ARBA" id="ARBA00022801"/>
    </source>
</evidence>
<evidence type="ECO:0000256" key="10">
    <source>
        <dbReference type="ARBA" id="ARBA00023049"/>
    </source>
</evidence>
<name>A0A417YFR2_9BACI</name>
<keyword evidence="6" id="KW-0479">Metal-binding</keyword>
<evidence type="ECO:0000256" key="8">
    <source>
        <dbReference type="ARBA" id="ARBA00022833"/>
    </source>
</evidence>
<organism evidence="14 15">
    <name type="scientific">Oceanobacillus profundus</name>
    <dbReference type="NCBI Taxonomy" id="372463"/>
    <lineage>
        <taxon>Bacteria</taxon>
        <taxon>Bacillati</taxon>
        <taxon>Bacillota</taxon>
        <taxon>Bacilli</taxon>
        <taxon>Bacillales</taxon>
        <taxon>Bacillaceae</taxon>
        <taxon>Oceanobacillus</taxon>
    </lineage>
</organism>
<keyword evidence="8" id="KW-0862">Zinc</keyword>
<keyword evidence="10" id="KW-0482">Metalloprotease</keyword>
<keyword evidence="9 12" id="KW-1133">Transmembrane helix</keyword>
<keyword evidence="4" id="KW-0645">Protease</keyword>
<comment type="similarity">
    <text evidence="3">Belongs to the peptidase M50B family.</text>
</comment>
<evidence type="ECO:0000256" key="5">
    <source>
        <dbReference type="ARBA" id="ARBA00022692"/>
    </source>
</evidence>
<dbReference type="GO" id="GO:0008237">
    <property type="term" value="F:metallopeptidase activity"/>
    <property type="evidence" value="ECO:0007669"/>
    <property type="project" value="UniProtKB-KW"/>
</dbReference>
<dbReference type="GO" id="GO:0016020">
    <property type="term" value="C:membrane"/>
    <property type="evidence" value="ECO:0007669"/>
    <property type="project" value="UniProtKB-SubCell"/>
</dbReference>
<evidence type="ECO:0000256" key="3">
    <source>
        <dbReference type="ARBA" id="ARBA00007931"/>
    </source>
</evidence>
<dbReference type="Proteomes" id="UP000285456">
    <property type="component" value="Unassembled WGS sequence"/>
</dbReference>
<evidence type="ECO:0000256" key="9">
    <source>
        <dbReference type="ARBA" id="ARBA00022989"/>
    </source>
</evidence>
<dbReference type="GO" id="GO:0006508">
    <property type="term" value="P:proteolysis"/>
    <property type="evidence" value="ECO:0007669"/>
    <property type="project" value="UniProtKB-KW"/>
</dbReference>
<reference evidence="14 15" key="1">
    <citation type="journal article" date="2007" name="Int. J. Syst. Evol. Microbiol.">
        <title>Oceanobacillus profundus sp. nov., isolated from a deep-sea sediment core.</title>
        <authorList>
            <person name="Kim Y.G."/>
            <person name="Choi D.H."/>
            <person name="Hyun S."/>
            <person name="Cho B.C."/>
        </authorList>
    </citation>
    <scope>NUCLEOTIDE SEQUENCE [LARGE SCALE GENOMIC DNA]</scope>
    <source>
        <strain evidence="14 15">DSM 18246</strain>
    </source>
</reference>
<keyword evidence="11 12" id="KW-0472">Membrane</keyword>